<dbReference type="InterPro" id="IPR011009">
    <property type="entry name" value="Kinase-like_dom_sf"/>
</dbReference>
<evidence type="ECO:0000256" key="14">
    <source>
        <dbReference type="ARBA" id="ARBA00048679"/>
    </source>
</evidence>
<evidence type="ECO:0000256" key="10">
    <source>
        <dbReference type="ARBA" id="ARBA00022840"/>
    </source>
</evidence>
<dbReference type="Proteomes" id="UP001295740">
    <property type="component" value="Unassembled WGS sequence"/>
</dbReference>
<evidence type="ECO:0000256" key="9">
    <source>
        <dbReference type="ARBA" id="ARBA00022777"/>
    </source>
</evidence>
<evidence type="ECO:0000256" key="13">
    <source>
        <dbReference type="ARBA" id="ARBA00047899"/>
    </source>
</evidence>
<evidence type="ECO:0000256" key="6">
    <source>
        <dbReference type="ARBA" id="ARBA00022527"/>
    </source>
</evidence>
<dbReference type="SUPFAM" id="SSF56112">
    <property type="entry name" value="Protein kinase-like (PK-like)"/>
    <property type="match status" value="1"/>
</dbReference>
<organism evidence="17 18">
    <name type="scientific">Anthostomella pinea</name>
    <dbReference type="NCBI Taxonomy" id="933095"/>
    <lineage>
        <taxon>Eukaryota</taxon>
        <taxon>Fungi</taxon>
        <taxon>Dikarya</taxon>
        <taxon>Ascomycota</taxon>
        <taxon>Pezizomycotina</taxon>
        <taxon>Sordariomycetes</taxon>
        <taxon>Xylariomycetidae</taxon>
        <taxon>Xylariales</taxon>
        <taxon>Xylariaceae</taxon>
        <taxon>Anthostomella</taxon>
    </lineage>
</organism>
<name>A0AAI8YN01_9PEZI</name>
<gene>
    <name evidence="17" type="ORF">KHLLAP_LOCUS11302</name>
</gene>
<dbReference type="InterPro" id="IPR000719">
    <property type="entry name" value="Prot_kinase_dom"/>
</dbReference>
<reference evidence="17" key="1">
    <citation type="submission" date="2023-10" db="EMBL/GenBank/DDBJ databases">
        <authorList>
            <person name="Hackl T."/>
        </authorList>
    </citation>
    <scope>NUCLEOTIDE SEQUENCE</scope>
</reference>
<dbReference type="GO" id="GO:0050684">
    <property type="term" value="P:regulation of mRNA processing"/>
    <property type="evidence" value="ECO:0007669"/>
    <property type="project" value="TreeGrafter"/>
</dbReference>
<sequence length="367" mass="41186">MSYSTPPSPVSEDKPQWQPRYYQNGPNKDFAEDIEQYKKGGFHPVHVDEMQVDRFEVVHKLGYGRIGTVWLLPGSSSHGALQRQDGAIIPDEHFWIDGPNGRHLCLVLPVLGMTVTSWKEIHHVAKGMEFLHGKGICYGDFRPSNILMKVKDLSHLTQEDMLEILGIPQADDITTHLGEDPGPEAPEYVVPPASMEGLRKAGLITNEIAIVDFGESYEPPNIPDFLGIPAEYSAPEQQKMSEYQRRQYKLEKSGTKREKPDVTAIVAGGELQPGTASLAEIERERQDIIGDFGFADSLAAFVGQERKLFYLPEGEERLCQSIMYSMPPEEALALAELVRMVFRYDMTERASATDVANHRWFQRGASP</sequence>
<dbReference type="GO" id="GO:0005524">
    <property type="term" value="F:ATP binding"/>
    <property type="evidence" value="ECO:0007669"/>
    <property type="project" value="UniProtKB-KW"/>
</dbReference>
<dbReference type="InterPro" id="IPR051334">
    <property type="entry name" value="SRPK"/>
</dbReference>
<keyword evidence="18" id="KW-1185">Reference proteome</keyword>
<keyword evidence="10" id="KW-0067">ATP-binding</keyword>
<dbReference type="PANTHER" id="PTHR47634">
    <property type="entry name" value="PROTEIN KINASE DOMAIN-CONTAINING PROTEIN-RELATED"/>
    <property type="match status" value="1"/>
</dbReference>
<dbReference type="PROSITE" id="PS00109">
    <property type="entry name" value="PROTEIN_KINASE_TYR"/>
    <property type="match status" value="1"/>
</dbReference>
<evidence type="ECO:0000256" key="7">
    <source>
        <dbReference type="ARBA" id="ARBA00022679"/>
    </source>
</evidence>
<dbReference type="Gene3D" id="3.30.200.20">
    <property type="entry name" value="Phosphorylase Kinase, domain 1"/>
    <property type="match status" value="1"/>
</dbReference>
<evidence type="ECO:0000256" key="15">
    <source>
        <dbReference type="SAM" id="MobiDB-lite"/>
    </source>
</evidence>
<dbReference type="AlphaFoldDB" id="A0AAI8YN01"/>
<comment type="catalytic activity">
    <reaction evidence="13">
        <text>L-threonyl-[protein] + ATP = O-phospho-L-threonyl-[protein] + ADP + H(+)</text>
        <dbReference type="Rhea" id="RHEA:46608"/>
        <dbReference type="Rhea" id="RHEA-COMP:11060"/>
        <dbReference type="Rhea" id="RHEA-COMP:11605"/>
        <dbReference type="ChEBI" id="CHEBI:15378"/>
        <dbReference type="ChEBI" id="CHEBI:30013"/>
        <dbReference type="ChEBI" id="CHEBI:30616"/>
        <dbReference type="ChEBI" id="CHEBI:61977"/>
        <dbReference type="ChEBI" id="CHEBI:456216"/>
        <dbReference type="EC" id="2.7.11.1"/>
    </reaction>
</comment>
<evidence type="ECO:0000256" key="11">
    <source>
        <dbReference type="ARBA" id="ARBA00030980"/>
    </source>
</evidence>
<dbReference type="PANTHER" id="PTHR47634:SF9">
    <property type="entry name" value="PROTEIN KINASE DOMAIN-CONTAINING PROTEIN-RELATED"/>
    <property type="match status" value="1"/>
</dbReference>
<comment type="subunit">
    <text evidence="2">Component of the EKC/KEOPS complex composed of at least BUD32, CGI121, GON7, KAE1 and PCC1; the whole complex dimerizes.</text>
</comment>
<evidence type="ECO:0000256" key="5">
    <source>
        <dbReference type="ARBA" id="ARBA00019973"/>
    </source>
</evidence>
<accession>A0AAI8YN01</accession>
<dbReference type="Gene3D" id="1.10.510.10">
    <property type="entry name" value="Transferase(Phosphotransferase) domain 1"/>
    <property type="match status" value="1"/>
</dbReference>
<keyword evidence="7" id="KW-0808">Transferase</keyword>
<dbReference type="GO" id="GO:0004674">
    <property type="term" value="F:protein serine/threonine kinase activity"/>
    <property type="evidence" value="ECO:0007669"/>
    <property type="project" value="UniProtKB-KW"/>
</dbReference>
<dbReference type="EMBL" id="CAUWAG010000018">
    <property type="protein sequence ID" value="CAJ2510834.1"/>
    <property type="molecule type" value="Genomic_DNA"/>
</dbReference>
<evidence type="ECO:0000256" key="1">
    <source>
        <dbReference type="ARBA" id="ARBA00003747"/>
    </source>
</evidence>
<evidence type="ECO:0000256" key="12">
    <source>
        <dbReference type="ARBA" id="ARBA00033194"/>
    </source>
</evidence>
<dbReference type="InterPro" id="IPR008266">
    <property type="entry name" value="Tyr_kinase_AS"/>
</dbReference>
<comment type="caution">
    <text evidence="17">The sequence shown here is derived from an EMBL/GenBank/DDBJ whole genome shotgun (WGS) entry which is preliminary data.</text>
</comment>
<keyword evidence="9" id="KW-0418">Kinase</keyword>
<protein>
    <recommendedName>
        <fullName evidence="5">EKC/KEOPS complex subunit BUD32</fullName>
        <ecNumber evidence="3">2.7.11.1</ecNumber>
    </recommendedName>
    <alternativeName>
        <fullName evidence="11 12">Atypical Serine/threonine protein kinase BUD32</fullName>
    </alternativeName>
    <alternativeName>
        <fullName evidence="4">EKC/KEOPS complex subunit bud32</fullName>
    </alternativeName>
</protein>
<evidence type="ECO:0000256" key="3">
    <source>
        <dbReference type="ARBA" id="ARBA00012513"/>
    </source>
</evidence>
<evidence type="ECO:0000256" key="2">
    <source>
        <dbReference type="ARBA" id="ARBA00011534"/>
    </source>
</evidence>
<feature type="domain" description="Protein kinase" evidence="16">
    <location>
        <begin position="55"/>
        <end position="361"/>
    </location>
</feature>
<keyword evidence="6" id="KW-0723">Serine/threonine-protein kinase</keyword>
<comment type="catalytic activity">
    <reaction evidence="14">
        <text>L-seryl-[protein] + ATP = O-phospho-L-seryl-[protein] + ADP + H(+)</text>
        <dbReference type="Rhea" id="RHEA:17989"/>
        <dbReference type="Rhea" id="RHEA-COMP:9863"/>
        <dbReference type="Rhea" id="RHEA-COMP:11604"/>
        <dbReference type="ChEBI" id="CHEBI:15378"/>
        <dbReference type="ChEBI" id="CHEBI:29999"/>
        <dbReference type="ChEBI" id="CHEBI:30616"/>
        <dbReference type="ChEBI" id="CHEBI:83421"/>
        <dbReference type="ChEBI" id="CHEBI:456216"/>
        <dbReference type="EC" id="2.7.11.1"/>
    </reaction>
</comment>
<dbReference type="EC" id="2.7.11.1" evidence="3"/>
<dbReference type="GO" id="GO:0000245">
    <property type="term" value="P:spliceosomal complex assembly"/>
    <property type="evidence" value="ECO:0007669"/>
    <property type="project" value="TreeGrafter"/>
</dbReference>
<evidence type="ECO:0000313" key="17">
    <source>
        <dbReference type="EMBL" id="CAJ2510834.1"/>
    </source>
</evidence>
<evidence type="ECO:0000256" key="8">
    <source>
        <dbReference type="ARBA" id="ARBA00022741"/>
    </source>
</evidence>
<dbReference type="SMART" id="SM00220">
    <property type="entry name" value="S_TKc"/>
    <property type="match status" value="1"/>
</dbReference>
<proteinExistence type="predicted"/>
<keyword evidence="8" id="KW-0547">Nucleotide-binding</keyword>
<evidence type="ECO:0000256" key="4">
    <source>
        <dbReference type="ARBA" id="ARBA00013948"/>
    </source>
</evidence>
<evidence type="ECO:0000313" key="18">
    <source>
        <dbReference type="Proteomes" id="UP001295740"/>
    </source>
</evidence>
<comment type="function">
    <text evidence="1">Component of the EKC/KEOPS complex that is required for the formation of a threonylcarbamoyl group on adenosine at position 37 (t(6)A37) in tRNAs that read codons beginning with adenine. The complex is probably involved in the transfer of the threonylcarbamoyl moiety of threonylcarbamoyl-AMP (TC-AMP) to the N6 group of A37. BUD32 has ATPase activity in the context of the EKC/KEOPS complex and likely plays a supporting role to the catalytic subunit KAE1. The EKC/KEOPS complex also promotes both telomere uncapping and telomere elongation. The complex is required for efficient recruitment of transcriptional coactivators.</text>
</comment>
<evidence type="ECO:0000259" key="16">
    <source>
        <dbReference type="SMART" id="SM00220"/>
    </source>
</evidence>
<feature type="region of interest" description="Disordered" evidence="15">
    <location>
        <begin position="1"/>
        <end position="25"/>
    </location>
</feature>